<dbReference type="Pfam" id="PF07702">
    <property type="entry name" value="UTRA"/>
    <property type="match status" value="1"/>
</dbReference>
<keyword evidence="3" id="KW-0804">Transcription</keyword>
<reference evidence="6" key="1">
    <citation type="submission" date="2019-04" db="EMBL/GenBank/DDBJ databases">
        <title>Draft genome sequence of Pseudonocardiaceae bacterium SL3-2-4.</title>
        <authorList>
            <person name="Ningsih F."/>
            <person name="Yokota A."/>
            <person name="Sakai Y."/>
            <person name="Nanatani K."/>
            <person name="Yabe S."/>
            <person name="Oetari A."/>
            <person name="Sjamsuridzal W."/>
        </authorList>
    </citation>
    <scope>NUCLEOTIDE SEQUENCE [LARGE SCALE GENOMIC DNA]</scope>
    <source>
        <strain evidence="6">SL3-2-4</strain>
    </source>
</reference>
<name>A0A4D4JHA8_9PSEU</name>
<dbReference type="CDD" id="cd07377">
    <property type="entry name" value="WHTH_GntR"/>
    <property type="match status" value="1"/>
</dbReference>
<dbReference type="PANTHER" id="PTHR44846">
    <property type="entry name" value="MANNOSYL-D-GLYCERATE TRANSPORT/METABOLISM SYSTEM REPRESSOR MNGR-RELATED"/>
    <property type="match status" value="1"/>
</dbReference>
<sequence>MPAAAKYREIADALRAQIDAGRLAAGDRLPTEQALIEQYNASRSTVRQALQELRDAGLVEIRHGVGAFVLPPRLVRRLDSRERLSRARRQRNEGAFLAEAAEQGFTPASNVKVWFEPAGDFAEIFGIAETDEVCVRDRVMRADGRPVMVAVSRLPREISRGSALEQVDTGPGGIFARLEGMGYELTEHEEIVRARMPDADERRLLDISSGPVLCVQRRTYSHGRVVEVNNMTMAATLYELRYAWAAE</sequence>
<dbReference type="InterPro" id="IPR036388">
    <property type="entry name" value="WH-like_DNA-bd_sf"/>
</dbReference>
<dbReference type="InterPro" id="IPR000524">
    <property type="entry name" value="Tscrpt_reg_HTH_GntR"/>
</dbReference>
<dbReference type="PANTHER" id="PTHR44846:SF17">
    <property type="entry name" value="GNTR-FAMILY TRANSCRIPTIONAL REGULATOR"/>
    <property type="match status" value="1"/>
</dbReference>
<dbReference type="InterPro" id="IPR011663">
    <property type="entry name" value="UTRA"/>
</dbReference>
<dbReference type="RefSeq" id="WP_137816692.1">
    <property type="nucleotide sequence ID" value="NZ_BJFL01000055.1"/>
</dbReference>
<dbReference type="Pfam" id="PF00392">
    <property type="entry name" value="GntR"/>
    <property type="match status" value="1"/>
</dbReference>
<dbReference type="PROSITE" id="PS50949">
    <property type="entry name" value="HTH_GNTR"/>
    <property type="match status" value="1"/>
</dbReference>
<dbReference type="GO" id="GO:0003700">
    <property type="term" value="F:DNA-binding transcription factor activity"/>
    <property type="evidence" value="ECO:0007669"/>
    <property type="project" value="InterPro"/>
</dbReference>
<dbReference type="PRINTS" id="PR00035">
    <property type="entry name" value="HTHGNTR"/>
</dbReference>
<dbReference type="SUPFAM" id="SSF64288">
    <property type="entry name" value="Chorismate lyase-like"/>
    <property type="match status" value="1"/>
</dbReference>
<evidence type="ECO:0000259" key="4">
    <source>
        <dbReference type="PROSITE" id="PS50949"/>
    </source>
</evidence>
<proteinExistence type="predicted"/>
<dbReference type="SMART" id="SM00866">
    <property type="entry name" value="UTRA"/>
    <property type="match status" value="1"/>
</dbReference>
<dbReference type="InterPro" id="IPR050679">
    <property type="entry name" value="Bact_HTH_transcr_reg"/>
</dbReference>
<keyword evidence="1" id="KW-0805">Transcription regulation</keyword>
<evidence type="ECO:0000256" key="1">
    <source>
        <dbReference type="ARBA" id="ARBA00023015"/>
    </source>
</evidence>
<feature type="domain" description="HTH gntR-type" evidence="4">
    <location>
        <begin position="4"/>
        <end position="72"/>
    </location>
</feature>
<dbReference type="AlphaFoldDB" id="A0A4D4JHA8"/>
<dbReference type="Gene3D" id="3.40.1410.10">
    <property type="entry name" value="Chorismate lyase-like"/>
    <property type="match status" value="1"/>
</dbReference>
<dbReference type="InterPro" id="IPR028978">
    <property type="entry name" value="Chorismate_lyase_/UTRA_dom_sf"/>
</dbReference>
<keyword evidence="2" id="KW-0238">DNA-binding</keyword>
<dbReference type="Gene3D" id="1.10.10.10">
    <property type="entry name" value="Winged helix-like DNA-binding domain superfamily/Winged helix DNA-binding domain"/>
    <property type="match status" value="1"/>
</dbReference>
<gene>
    <name evidence="5" type="ORF">GTS_54090</name>
</gene>
<dbReference type="EMBL" id="BJFL01000055">
    <property type="protein sequence ID" value="GDY33776.1"/>
    <property type="molecule type" value="Genomic_DNA"/>
</dbReference>
<evidence type="ECO:0000256" key="2">
    <source>
        <dbReference type="ARBA" id="ARBA00023125"/>
    </source>
</evidence>
<dbReference type="Proteomes" id="UP000298860">
    <property type="component" value="Unassembled WGS sequence"/>
</dbReference>
<dbReference type="SUPFAM" id="SSF46785">
    <property type="entry name" value="Winged helix' DNA-binding domain"/>
    <property type="match status" value="1"/>
</dbReference>
<dbReference type="GO" id="GO:0045892">
    <property type="term" value="P:negative regulation of DNA-templated transcription"/>
    <property type="evidence" value="ECO:0007669"/>
    <property type="project" value="TreeGrafter"/>
</dbReference>
<dbReference type="SMART" id="SM00345">
    <property type="entry name" value="HTH_GNTR"/>
    <property type="match status" value="1"/>
</dbReference>
<comment type="caution">
    <text evidence="5">The sequence shown here is derived from an EMBL/GenBank/DDBJ whole genome shotgun (WGS) entry which is preliminary data.</text>
</comment>
<dbReference type="InterPro" id="IPR036390">
    <property type="entry name" value="WH_DNA-bd_sf"/>
</dbReference>
<protein>
    <submittedName>
        <fullName evidence="5">GntR family transcriptional regulator</fullName>
    </submittedName>
</protein>
<dbReference type="GO" id="GO:0003677">
    <property type="term" value="F:DNA binding"/>
    <property type="evidence" value="ECO:0007669"/>
    <property type="project" value="UniProtKB-KW"/>
</dbReference>
<evidence type="ECO:0000313" key="6">
    <source>
        <dbReference type="Proteomes" id="UP000298860"/>
    </source>
</evidence>
<keyword evidence="6" id="KW-1185">Reference proteome</keyword>
<organism evidence="5 6">
    <name type="scientific">Gandjariella thermophila</name>
    <dbReference type="NCBI Taxonomy" id="1931992"/>
    <lineage>
        <taxon>Bacteria</taxon>
        <taxon>Bacillati</taxon>
        <taxon>Actinomycetota</taxon>
        <taxon>Actinomycetes</taxon>
        <taxon>Pseudonocardiales</taxon>
        <taxon>Pseudonocardiaceae</taxon>
        <taxon>Gandjariella</taxon>
    </lineage>
</organism>
<dbReference type="OrthoDB" id="3615556at2"/>
<evidence type="ECO:0000256" key="3">
    <source>
        <dbReference type="ARBA" id="ARBA00023163"/>
    </source>
</evidence>
<accession>A0A4D4JHA8</accession>
<evidence type="ECO:0000313" key="5">
    <source>
        <dbReference type="EMBL" id="GDY33776.1"/>
    </source>
</evidence>